<gene>
    <name evidence="6" type="primary">amiD</name>
    <name evidence="6" type="ORF">PSJ8397_00951</name>
</gene>
<comment type="catalytic activity">
    <reaction evidence="1">
        <text>Hydrolyzes the link between N-acetylmuramoyl residues and L-amino acid residues in certain cell-wall glycopeptides.</text>
        <dbReference type="EC" id="3.5.1.28"/>
    </reaction>
</comment>
<dbReference type="AlphaFoldDB" id="A0A1Y5RQC2"/>
<dbReference type="Pfam" id="PF01510">
    <property type="entry name" value="Amidase_2"/>
    <property type="match status" value="1"/>
</dbReference>
<dbReference type="InterPro" id="IPR002502">
    <property type="entry name" value="Amidase_domain"/>
</dbReference>
<dbReference type="RefSeq" id="WP_085863347.1">
    <property type="nucleotide sequence ID" value="NZ_FWFT01000001.1"/>
</dbReference>
<reference evidence="6 7" key="1">
    <citation type="submission" date="2017-03" db="EMBL/GenBank/DDBJ databases">
        <authorList>
            <person name="Afonso C.L."/>
            <person name="Miller P.J."/>
            <person name="Scott M.A."/>
            <person name="Spackman E."/>
            <person name="Goraichik I."/>
            <person name="Dimitrov K.M."/>
            <person name="Suarez D.L."/>
            <person name="Swayne D.E."/>
        </authorList>
    </citation>
    <scope>NUCLEOTIDE SEQUENCE [LARGE SCALE GENOMIC DNA]</scope>
    <source>
        <strain evidence="6 7">CECT 8397</strain>
    </source>
</reference>
<dbReference type="GO" id="GO:0009254">
    <property type="term" value="P:peptidoglycan turnover"/>
    <property type="evidence" value="ECO:0007669"/>
    <property type="project" value="TreeGrafter"/>
</dbReference>
<dbReference type="InterPro" id="IPR036505">
    <property type="entry name" value="Amidase/PGRP_sf"/>
</dbReference>
<sequence>MGLSPNFGPRRDGATPDLIVLHYTAMPDWTRARDWLCAPEAEVSAHYIISPQGDVVSLVDEDMRAWHAGAGRWGDVTDVNSRSIGIELSNDGASPFAAPLMDALEGLMRGIMGRWTIPPHRVIAHSDLAPGRKIDPGPRFDWARLARQDLAITAAPTAPCAATEAAFRRDAAAFGYTADVAFEVLLDAFRLRHRAGYLGPLDGTDCALAADLAARFGLAQMSATS</sequence>
<dbReference type="GO" id="GO:0008745">
    <property type="term" value="F:N-acetylmuramoyl-L-alanine amidase activity"/>
    <property type="evidence" value="ECO:0007669"/>
    <property type="project" value="UniProtKB-EC"/>
</dbReference>
<keyword evidence="7" id="KW-1185">Reference proteome</keyword>
<protein>
    <recommendedName>
        <fullName evidence="2">N-acetylmuramoyl-L-alanine amidase</fullName>
        <ecNumber evidence="2">3.5.1.28</ecNumber>
    </recommendedName>
</protein>
<dbReference type="CDD" id="cd06583">
    <property type="entry name" value="PGRP"/>
    <property type="match status" value="1"/>
</dbReference>
<dbReference type="InterPro" id="IPR051206">
    <property type="entry name" value="NAMLAA_amidase_2"/>
</dbReference>
<dbReference type="EC" id="3.5.1.28" evidence="2"/>
<evidence type="ECO:0000313" key="7">
    <source>
        <dbReference type="Proteomes" id="UP000193623"/>
    </source>
</evidence>
<evidence type="ECO:0000313" key="6">
    <source>
        <dbReference type="EMBL" id="SLN22918.1"/>
    </source>
</evidence>
<dbReference type="SUPFAM" id="SSF55846">
    <property type="entry name" value="N-acetylmuramoyl-L-alanine amidase-like"/>
    <property type="match status" value="1"/>
</dbReference>
<keyword evidence="4" id="KW-0961">Cell wall biogenesis/degradation</keyword>
<evidence type="ECO:0000256" key="4">
    <source>
        <dbReference type="ARBA" id="ARBA00023316"/>
    </source>
</evidence>
<evidence type="ECO:0000259" key="5">
    <source>
        <dbReference type="SMART" id="SM00644"/>
    </source>
</evidence>
<evidence type="ECO:0000256" key="1">
    <source>
        <dbReference type="ARBA" id="ARBA00001561"/>
    </source>
</evidence>
<evidence type="ECO:0000256" key="2">
    <source>
        <dbReference type="ARBA" id="ARBA00011901"/>
    </source>
</evidence>
<dbReference type="GO" id="GO:0071555">
    <property type="term" value="P:cell wall organization"/>
    <property type="evidence" value="ECO:0007669"/>
    <property type="project" value="UniProtKB-KW"/>
</dbReference>
<proteinExistence type="predicted"/>
<name>A0A1Y5RQC2_9RHOB</name>
<dbReference type="PANTHER" id="PTHR30417">
    <property type="entry name" value="N-ACETYLMURAMOYL-L-ALANINE AMIDASE AMID"/>
    <property type="match status" value="1"/>
</dbReference>
<dbReference type="OrthoDB" id="9794842at2"/>
<organism evidence="6 7">
    <name type="scientific">Pseudooctadecabacter jejudonensis</name>
    <dbReference type="NCBI Taxonomy" id="1391910"/>
    <lineage>
        <taxon>Bacteria</taxon>
        <taxon>Pseudomonadati</taxon>
        <taxon>Pseudomonadota</taxon>
        <taxon>Alphaproteobacteria</taxon>
        <taxon>Rhodobacterales</taxon>
        <taxon>Paracoccaceae</taxon>
        <taxon>Pseudooctadecabacter</taxon>
    </lineage>
</organism>
<dbReference type="GO" id="GO:0019867">
    <property type="term" value="C:outer membrane"/>
    <property type="evidence" value="ECO:0007669"/>
    <property type="project" value="TreeGrafter"/>
</dbReference>
<evidence type="ECO:0000256" key="3">
    <source>
        <dbReference type="ARBA" id="ARBA00022801"/>
    </source>
</evidence>
<accession>A0A1Y5RQC2</accession>
<dbReference type="GO" id="GO:0009253">
    <property type="term" value="P:peptidoglycan catabolic process"/>
    <property type="evidence" value="ECO:0007669"/>
    <property type="project" value="InterPro"/>
</dbReference>
<dbReference type="Gene3D" id="3.40.80.10">
    <property type="entry name" value="Peptidoglycan recognition protein-like"/>
    <property type="match status" value="1"/>
</dbReference>
<dbReference type="EMBL" id="FWFT01000001">
    <property type="protein sequence ID" value="SLN22918.1"/>
    <property type="molecule type" value="Genomic_DNA"/>
</dbReference>
<dbReference type="Proteomes" id="UP000193623">
    <property type="component" value="Unassembled WGS sequence"/>
</dbReference>
<dbReference type="PANTHER" id="PTHR30417:SF1">
    <property type="entry name" value="N-ACETYLMURAMOYL-L-ALANINE AMIDASE AMID"/>
    <property type="match status" value="1"/>
</dbReference>
<keyword evidence="3 6" id="KW-0378">Hydrolase</keyword>
<feature type="domain" description="N-acetylmuramoyl-L-alanine amidase" evidence="5">
    <location>
        <begin position="4"/>
        <end position="137"/>
    </location>
</feature>
<dbReference type="SMART" id="SM00644">
    <property type="entry name" value="Ami_2"/>
    <property type="match status" value="1"/>
</dbReference>